<proteinExistence type="predicted"/>
<reference evidence="3" key="1">
    <citation type="submission" date="2016-10" db="EMBL/GenBank/DDBJ databases">
        <authorList>
            <person name="Varghese N."/>
        </authorList>
    </citation>
    <scope>NUCLEOTIDE SEQUENCE [LARGE SCALE GENOMIC DNA]</scope>
    <source>
        <strain evidence="3">DSM 45096 / BCRC 16803 / CGMCC 4.1857 / CIP 109030 / JCM 12277 / KCTC 19219 / NBRC 100920 / 33214</strain>
    </source>
</reference>
<sequence>MTTHLRRVAAAALCAGAALALTACSSGGGSTATAGSAASAGSGTSASAAADPTAGLPNGTKLAGWLLPGSVVPKLKANPKVVNNSGDTFVEPSDTPLTKSKACDLLNGTTWMNAGGLGPAAFAGTDFDDSYGNEYYQELDAFEGTRATQEFAGLSKVFTECRTFPMTTGGATYTMHLKVKELPGLGDEAIEAVVTSPSLTGGQTMVAIRSGKVLVTTSYNDQSGTGAQALTLARRLLKKLPAAAG</sequence>
<dbReference type="EMBL" id="FOAZ01000003">
    <property type="protein sequence ID" value="SEK77506.1"/>
    <property type="molecule type" value="Genomic_DNA"/>
</dbReference>
<feature type="signal peptide" evidence="1">
    <location>
        <begin position="1"/>
        <end position="20"/>
    </location>
</feature>
<dbReference type="RefSeq" id="WP_042453821.1">
    <property type="nucleotide sequence ID" value="NZ_BBPN01000030.1"/>
</dbReference>
<dbReference type="OrthoDB" id="3853694at2"/>
<accession>A0A1H7JT64</accession>
<keyword evidence="3" id="KW-1185">Reference proteome</keyword>
<dbReference type="PROSITE" id="PS51257">
    <property type="entry name" value="PROKAR_LIPOPROTEIN"/>
    <property type="match status" value="1"/>
</dbReference>
<gene>
    <name evidence="2" type="ORF">SAMN05414137_103436</name>
</gene>
<evidence type="ECO:0000313" key="2">
    <source>
        <dbReference type="EMBL" id="SEK77506.1"/>
    </source>
</evidence>
<name>A0A1H7JT64_STRJI</name>
<dbReference type="Proteomes" id="UP000183015">
    <property type="component" value="Unassembled WGS sequence"/>
</dbReference>
<protein>
    <recommendedName>
        <fullName evidence="4">PknH-like extracellular domain-containing protein</fullName>
    </recommendedName>
</protein>
<evidence type="ECO:0000256" key="1">
    <source>
        <dbReference type="SAM" id="SignalP"/>
    </source>
</evidence>
<organism evidence="2 3">
    <name type="scientific">Streptacidiphilus jiangxiensis</name>
    <dbReference type="NCBI Taxonomy" id="235985"/>
    <lineage>
        <taxon>Bacteria</taxon>
        <taxon>Bacillati</taxon>
        <taxon>Actinomycetota</taxon>
        <taxon>Actinomycetes</taxon>
        <taxon>Kitasatosporales</taxon>
        <taxon>Streptomycetaceae</taxon>
        <taxon>Streptacidiphilus</taxon>
    </lineage>
</organism>
<dbReference type="eggNOG" id="ENOG5031MD0">
    <property type="taxonomic scope" value="Bacteria"/>
</dbReference>
<keyword evidence="1" id="KW-0732">Signal</keyword>
<evidence type="ECO:0008006" key="4">
    <source>
        <dbReference type="Google" id="ProtNLM"/>
    </source>
</evidence>
<evidence type="ECO:0000313" key="3">
    <source>
        <dbReference type="Proteomes" id="UP000183015"/>
    </source>
</evidence>
<feature type="chain" id="PRO_5038529543" description="PknH-like extracellular domain-containing protein" evidence="1">
    <location>
        <begin position="21"/>
        <end position="245"/>
    </location>
</feature>
<dbReference type="AlphaFoldDB" id="A0A1H7JT64"/>